<dbReference type="SUPFAM" id="SSF53300">
    <property type="entry name" value="vWA-like"/>
    <property type="match status" value="1"/>
</dbReference>
<reference evidence="3 4" key="1">
    <citation type="submission" date="2018-12" db="EMBL/GenBank/DDBJ databases">
        <authorList>
            <person name="Toschakov S.V."/>
        </authorList>
    </citation>
    <scope>NUCLEOTIDE SEQUENCE [LARGE SCALE GENOMIC DNA]</scope>
    <source>
        <strain evidence="3 4">GM2012</strain>
    </source>
</reference>
<accession>A0A432MJG8</accession>
<protein>
    <submittedName>
        <fullName evidence="3">VWA domain-containing protein</fullName>
    </submittedName>
</protein>
<dbReference type="AlphaFoldDB" id="A0A432MJG8"/>
<evidence type="ECO:0000313" key="4">
    <source>
        <dbReference type="Proteomes" id="UP000280296"/>
    </source>
</evidence>
<evidence type="ECO:0000313" key="3">
    <source>
        <dbReference type="EMBL" id="RUL87541.1"/>
    </source>
</evidence>
<feature type="region of interest" description="Disordered" evidence="1">
    <location>
        <begin position="135"/>
        <end position="163"/>
    </location>
</feature>
<dbReference type="PROSITE" id="PS50234">
    <property type="entry name" value="VWFA"/>
    <property type="match status" value="1"/>
</dbReference>
<dbReference type="OrthoDB" id="272806at2"/>
<comment type="caution">
    <text evidence="3">The sequence shown here is derived from an EMBL/GenBank/DDBJ whole genome shotgun (WGS) entry which is preliminary data.</text>
</comment>
<feature type="compositionally biased region" description="Gly residues" evidence="1">
    <location>
        <begin position="137"/>
        <end position="163"/>
    </location>
</feature>
<evidence type="ECO:0000256" key="1">
    <source>
        <dbReference type="SAM" id="MobiDB-lite"/>
    </source>
</evidence>
<keyword evidence="4" id="KW-1185">Reference proteome</keyword>
<dbReference type="InterPro" id="IPR002035">
    <property type="entry name" value="VWF_A"/>
</dbReference>
<gene>
    <name evidence="3" type="ORF">TsocGM_11945</name>
</gene>
<dbReference type="Pfam" id="PF13768">
    <property type="entry name" value="VWA_3"/>
    <property type="match status" value="1"/>
</dbReference>
<organism evidence="3 4">
    <name type="scientific">Tautonia sociabilis</name>
    <dbReference type="NCBI Taxonomy" id="2080755"/>
    <lineage>
        <taxon>Bacteria</taxon>
        <taxon>Pseudomonadati</taxon>
        <taxon>Planctomycetota</taxon>
        <taxon>Planctomycetia</taxon>
        <taxon>Isosphaerales</taxon>
        <taxon>Isosphaeraceae</taxon>
        <taxon>Tautonia</taxon>
    </lineage>
</organism>
<dbReference type="Gene3D" id="3.40.50.410">
    <property type="entry name" value="von Willebrand factor, type A domain"/>
    <property type="match status" value="1"/>
</dbReference>
<dbReference type="EMBL" id="RYZH01000020">
    <property type="protein sequence ID" value="RUL87541.1"/>
    <property type="molecule type" value="Genomic_DNA"/>
</dbReference>
<dbReference type="SMART" id="SM00327">
    <property type="entry name" value="VWA"/>
    <property type="match status" value="1"/>
</dbReference>
<feature type="domain" description="VWFA" evidence="2">
    <location>
        <begin position="176"/>
        <end position="331"/>
    </location>
</feature>
<evidence type="ECO:0000259" key="2">
    <source>
        <dbReference type="PROSITE" id="PS50234"/>
    </source>
</evidence>
<name>A0A432MJG8_9BACT</name>
<proteinExistence type="predicted"/>
<reference evidence="3 4" key="2">
    <citation type="submission" date="2019-01" db="EMBL/GenBank/DDBJ databases">
        <title>Tautonia sociabilis, a novel thermotolerant planctomycete of Isosphaeraceae family, isolated from a 4000 m deep subterranean habitat.</title>
        <authorList>
            <person name="Kovaleva O.L."/>
            <person name="Elcheninov A.G."/>
            <person name="Van Heerden E."/>
            <person name="Toshchakov S.V."/>
            <person name="Novikov A."/>
            <person name="Bonch-Osmolovskaya E.A."/>
            <person name="Kublanov I.V."/>
        </authorList>
    </citation>
    <scope>NUCLEOTIDE SEQUENCE [LARGE SCALE GENOMIC DNA]</scope>
    <source>
        <strain evidence="3 4">GM2012</strain>
    </source>
</reference>
<dbReference type="InterPro" id="IPR036465">
    <property type="entry name" value="vWFA_dom_sf"/>
</dbReference>
<sequence length="354" mass="36374">MPMSRTIELGRSPLTDLRALGSSAAFHAALLALCSLMVLRAVLPDGGNEEPPGLVGEIGPVDNRASAVAPGGGPGDLGGTLSAEQLERMGALADIQPAATDPEALADALVDEILALPAASDPAAEPLPLPSLPGLGVLPGPGSGGGGGEGGGSGGGQGEGIGAGTEFFGAKDRATSFAYVIDRSASMTNRGSIDIAKRELLASLRRLPSDARFGVVFYNEKATPFLDPSGQARLMPATPENKARFESRLAATPADGGTNHVDALMAGFRMQPEVIFFLTDADQMTDREAEQLIEAAGAIRIQAIEFGIGPDTGLSVPLRTLANATGGSYRYIDVMTFPDRYSSPARPPAAEEPR</sequence>
<dbReference type="Proteomes" id="UP000280296">
    <property type="component" value="Unassembled WGS sequence"/>
</dbReference>